<gene>
    <name evidence="1" type="ORF">I6J18_22095</name>
</gene>
<dbReference type="SUPFAM" id="SSF56112">
    <property type="entry name" value="Protein kinase-like (PK-like)"/>
    <property type="match status" value="1"/>
</dbReference>
<sequence length="198" mass="23524">MLKELSENWNKYCREENFIGIGSTRKVFRVDEYVIKLHLHILGYEQSKNELHIYRAMAEKGLHELFAKVYYVDEIISIQKYYQPLELKNHQSFELDKNDEAQLLPNLYEEVLDLLDKDFDCFDLKDSSNYGMNKQGKLTFIDYGMSKSLYTNSWVPLAEAGIIPQIDFDVCRICERKRELRMYGDHDQDKRCYSCGKE</sequence>
<keyword evidence="1" id="KW-0808">Transferase</keyword>
<evidence type="ECO:0000313" key="1">
    <source>
        <dbReference type="EMBL" id="QQT00233.1"/>
    </source>
</evidence>
<dbReference type="GO" id="GO:0016301">
    <property type="term" value="F:kinase activity"/>
    <property type="evidence" value="ECO:0007669"/>
    <property type="project" value="UniProtKB-KW"/>
</dbReference>
<dbReference type="RefSeq" id="WP_040374793.1">
    <property type="nucleotide sequence ID" value="NZ_CP068053.1"/>
</dbReference>
<evidence type="ECO:0000313" key="2">
    <source>
        <dbReference type="Proteomes" id="UP000595254"/>
    </source>
</evidence>
<proteinExistence type="predicted"/>
<name>A0A974NMF6_PERPY</name>
<dbReference type="InterPro" id="IPR011009">
    <property type="entry name" value="Kinase-like_dom_sf"/>
</dbReference>
<reference evidence="1 2" key="1">
    <citation type="submission" date="2021-01" db="EMBL/GenBank/DDBJ databases">
        <title>FDA dAtabase for Regulatory Grade micrObial Sequences (FDA-ARGOS): Supporting development and validation of Infectious Disease Dx tests.</title>
        <authorList>
            <person name="Nelson B."/>
            <person name="Plummer A."/>
            <person name="Tallon L."/>
            <person name="Sadzewicz L."/>
            <person name="Zhao X."/>
            <person name="Boylan J."/>
            <person name="Ott S."/>
            <person name="Bowen H."/>
            <person name="Vavikolanu K."/>
            <person name="Mehta A."/>
            <person name="Aluvathingal J."/>
            <person name="Nadendla S."/>
            <person name="Myers T."/>
            <person name="Yan Y."/>
            <person name="Sichtig H."/>
        </authorList>
    </citation>
    <scope>NUCLEOTIDE SEQUENCE [LARGE SCALE GENOMIC DNA]</scope>
    <source>
        <strain evidence="1 2">FDAARGOS_1161</strain>
    </source>
</reference>
<keyword evidence="1" id="KW-0418">Kinase</keyword>
<dbReference type="EMBL" id="CP068053">
    <property type="protein sequence ID" value="QQT00233.1"/>
    <property type="molecule type" value="Genomic_DNA"/>
</dbReference>
<dbReference type="AlphaFoldDB" id="A0A974NMF6"/>
<dbReference type="Proteomes" id="UP000595254">
    <property type="component" value="Chromosome"/>
</dbReference>
<keyword evidence="2" id="KW-1185">Reference proteome</keyword>
<organism evidence="1 2">
    <name type="scientific">Peribacillus psychrosaccharolyticus</name>
    <name type="common">Bacillus psychrosaccharolyticus</name>
    <dbReference type="NCBI Taxonomy" id="1407"/>
    <lineage>
        <taxon>Bacteria</taxon>
        <taxon>Bacillati</taxon>
        <taxon>Bacillota</taxon>
        <taxon>Bacilli</taxon>
        <taxon>Bacillales</taxon>
        <taxon>Bacillaceae</taxon>
        <taxon>Peribacillus</taxon>
    </lineage>
</organism>
<dbReference type="KEGG" id="ppsr:I6J18_22095"/>
<protein>
    <submittedName>
        <fullName evidence="1">Protein kinase</fullName>
    </submittedName>
</protein>
<accession>A0A974NMF6</accession>